<reference evidence="3" key="1">
    <citation type="submission" date="2016-01" db="EMBL/GenBank/DDBJ databases">
        <title>Complete genome sequence of Microbulbifer sp. CCB-MM1, a halophile isolated from Matang Mangrove Forest, Perak.</title>
        <authorList>
            <person name="Moh T.H."/>
            <person name="Dinesh B."/>
            <person name="Lau N.-S."/>
            <person name="Go F."/>
            <person name="Alexander Chong S.-C."/>
        </authorList>
    </citation>
    <scope>NUCLEOTIDE SEQUENCE [LARGE SCALE GENOMIC DNA]</scope>
    <source>
        <strain evidence="3">CCB-MM1</strain>
    </source>
</reference>
<gene>
    <name evidence="2" type="ORF">AUP74_00493</name>
</gene>
<dbReference type="RefSeq" id="WP_069946168.1">
    <property type="nucleotide sequence ID" value="NZ_CP014143.1"/>
</dbReference>
<organism evidence="2 3">
    <name type="scientific">Microbulbifer aggregans</name>
    <dbReference type="NCBI Taxonomy" id="1769779"/>
    <lineage>
        <taxon>Bacteria</taxon>
        <taxon>Pseudomonadati</taxon>
        <taxon>Pseudomonadota</taxon>
        <taxon>Gammaproteobacteria</taxon>
        <taxon>Cellvibrionales</taxon>
        <taxon>Microbulbiferaceae</taxon>
        <taxon>Microbulbifer</taxon>
    </lineage>
</organism>
<dbReference type="KEGG" id="micc:AUP74_00493"/>
<dbReference type="Pfam" id="PF03695">
    <property type="entry name" value="UPF0149"/>
    <property type="match status" value="1"/>
</dbReference>
<sequence>MTNNLSEFDKLANGILAAGGHTSPSELHGFVCGVLAAGARPDRRRWQDELGQLLDLDAVPADLSAEFQRIAEESAAQLNDRNFDFRLLLAEDSDISERALSLGLWCQGFLHGFGVGAYQGELPPTSKEALEDLSAVSQVDADAVSEGEEAEHQLLEVEEFVRVAVMNIFTETAPRPASGSKGATLH</sequence>
<dbReference type="Gene3D" id="1.20.120.740">
    <property type="entry name" value="YgfB uncharacterised protein family UPF0149, PF03695"/>
    <property type="match status" value="1"/>
</dbReference>
<evidence type="ECO:0000256" key="1">
    <source>
        <dbReference type="ARBA" id="ARBA00038308"/>
    </source>
</evidence>
<dbReference type="OrthoDB" id="9783391at2"/>
<dbReference type="GO" id="GO:0005829">
    <property type="term" value="C:cytosol"/>
    <property type="evidence" value="ECO:0007669"/>
    <property type="project" value="TreeGrafter"/>
</dbReference>
<keyword evidence="3" id="KW-1185">Reference proteome</keyword>
<proteinExistence type="inferred from homology"/>
<dbReference type="PANTHER" id="PTHR37528:SF1">
    <property type="entry name" value="UPF0149 PROTEIN YGFB"/>
    <property type="match status" value="1"/>
</dbReference>
<evidence type="ECO:0000313" key="3">
    <source>
        <dbReference type="Proteomes" id="UP000095672"/>
    </source>
</evidence>
<evidence type="ECO:0000313" key="2">
    <source>
        <dbReference type="EMBL" id="AOS95964.1"/>
    </source>
</evidence>
<dbReference type="PANTHER" id="PTHR37528">
    <property type="entry name" value="UPF0149 PROTEIN YGFB"/>
    <property type="match status" value="1"/>
</dbReference>
<protein>
    <recommendedName>
        <fullName evidence="4">YecA family protein</fullName>
    </recommendedName>
</protein>
<comment type="similarity">
    <text evidence="1">Belongs to the UPF0149 family.</text>
</comment>
<dbReference type="AlphaFoldDB" id="A0A1C9W4A3"/>
<dbReference type="EMBL" id="CP014143">
    <property type="protein sequence ID" value="AOS95964.1"/>
    <property type="molecule type" value="Genomic_DNA"/>
</dbReference>
<dbReference type="Proteomes" id="UP000095672">
    <property type="component" value="Chromosome"/>
</dbReference>
<dbReference type="InterPro" id="IPR011978">
    <property type="entry name" value="YgfB-like"/>
</dbReference>
<name>A0A1C9W4A3_9GAMM</name>
<dbReference type="InterPro" id="IPR036255">
    <property type="entry name" value="YgfB-like_sf"/>
</dbReference>
<accession>A0A1C9W4A3</accession>
<dbReference type="STRING" id="1769779.AUP74_00493"/>
<dbReference type="SUPFAM" id="SSF101327">
    <property type="entry name" value="YgfB-like"/>
    <property type="match status" value="1"/>
</dbReference>
<evidence type="ECO:0008006" key="4">
    <source>
        <dbReference type="Google" id="ProtNLM"/>
    </source>
</evidence>
<dbReference type="PATRIC" id="fig|1769779.3.peg.495"/>